<dbReference type="Proteomes" id="UP001179952">
    <property type="component" value="Unassembled WGS sequence"/>
</dbReference>
<evidence type="ECO:0000256" key="3">
    <source>
        <dbReference type="ARBA" id="ARBA00023054"/>
    </source>
</evidence>
<protein>
    <submittedName>
        <fullName evidence="9">Protein RKD3</fullName>
    </submittedName>
</protein>
<keyword evidence="2" id="KW-0805">Transcription regulation</keyword>
<accession>A0AAV9AIL5</accession>
<organism evidence="9 10">
    <name type="scientific">Acorus gramineus</name>
    <name type="common">Dwarf sweet flag</name>
    <dbReference type="NCBI Taxonomy" id="55184"/>
    <lineage>
        <taxon>Eukaryota</taxon>
        <taxon>Viridiplantae</taxon>
        <taxon>Streptophyta</taxon>
        <taxon>Embryophyta</taxon>
        <taxon>Tracheophyta</taxon>
        <taxon>Spermatophyta</taxon>
        <taxon>Magnoliopsida</taxon>
        <taxon>Liliopsida</taxon>
        <taxon>Acoraceae</taxon>
        <taxon>Acorus</taxon>
    </lineage>
</organism>
<gene>
    <name evidence="8" type="ORF">QJS04_geneDACA013444</name>
    <name evidence="9" type="ORF">QJS04_geneDACA013446</name>
</gene>
<evidence type="ECO:0000256" key="4">
    <source>
        <dbReference type="ARBA" id="ARBA00023125"/>
    </source>
</evidence>
<dbReference type="GO" id="GO:0003677">
    <property type="term" value="F:DNA binding"/>
    <property type="evidence" value="ECO:0007669"/>
    <property type="project" value="UniProtKB-KW"/>
</dbReference>
<sequence length="89" mass="10398">MRLKDLVGYFHLPITSAAKELQVCSTALKKVCRRNGVKRWPHRKVTRLSLSFVNLVFSHHISNTLYEIANCDIFCIICIQFILIQFFSR</sequence>
<dbReference type="PANTHER" id="PTHR46373">
    <property type="entry name" value="PROTEIN RKD4"/>
    <property type="match status" value="1"/>
</dbReference>
<keyword evidence="10" id="KW-1185">Reference proteome</keyword>
<dbReference type="AlphaFoldDB" id="A0AAV9AIL5"/>
<comment type="function">
    <text evidence="1">Putative transcription factor.</text>
</comment>
<comment type="caution">
    <text evidence="9">The sequence shown here is derived from an EMBL/GenBank/DDBJ whole genome shotgun (WGS) entry which is preliminary data.</text>
</comment>
<dbReference type="EMBL" id="JAUJYN010000009">
    <property type="protein sequence ID" value="KAK1263659.1"/>
    <property type="molecule type" value="Genomic_DNA"/>
</dbReference>
<proteinExistence type="predicted"/>
<reference evidence="9" key="2">
    <citation type="submission" date="2023-06" db="EMBL/GenBank/DDBJ databases">
        <authorList>
            <person name="Ma L."/>
            <person name="Liu K.-W."/>
            <person name="Li Z."/>
            <person name="Hsiao Y.-Y."/>
            <person name="Qi Y."/>
            <person name="Fu T."/>
            <person name="Tang G."/>
            <person name="Zhang D."/>
            <person name="Sun W.-H."/>
            <person name="Liu D.-K."/>
            <person name="Li Y."/>
            <person name="Chen G.-Z."/>
            <person name="Liu X.-D."/>
            <person name="Liao X.-Y."/>
            <person name="Jiang Y.-T."/>
            <person name="Yu X."/>
            <person name="Hao Y."/>
            <person name="Huang J."/>
            <person name="Zhao X.-W."/>
            <person name="Ke S."/>
            <person name="Chen Y.-Y."/>
            <person name="Wu W.-L."/>
            <person name="Hsu J.-L."/>
            <person name="Lin Y.-F."/>
            <person name="Huang M.-D."/>
            <person name="Li C.-Y."/>
            <person name="Huang L."/>
            <person name="Wang Z.-W."/>
            <person name="Zhao X."/>
            <person name="Zhong W.-Y."/>
            <person name="Peng D.-H."/>
            <person name="Ahmad S."/>
            <person name="Lan S."/>
            <person name="Zhang J.-S."/>
            <person name="Tsai W.-C."/>
            <person name="Van De Peer Y."/>
            <person name="Liu Z.-J."/>
        </authorList>
    </citation>
    <scope>NUCLEOTIDE SEQUENCE</scope>
    <source>
        <strain evidence="9">SCP</strain>
        <tissue evidence="9">Leaves</tissue>
    </source>
</reference>
<feature type="domain" description="RWP-RK" evidence="7">
    <location>
        <begin position="1"/>
        <end position="70"/>
    </location>
</feature>
<dbReference type="PANTHER" id="PTHR46373:SF5">
    <property type="entry name" value="RWP-RK DOMAIN PROTEIN"/>
    <property type="match status" value="1"/>
</dbReference>
<evidence type="ECO:0000313" key="8">
    <source>
        <dbReference type="EMBL" id="KAK1263659.1"/>
    </source>
</evidence>
<evidence type="ECO:0000256" key="2">
    <source>
        <dbReference type="ARBA" id="ARBA00023015"/>
    </source>
</evidence>
<keyword evidence="5" id="KW-0804">Transcription</keyword>
<dbReference type="GO" id="GO:0003700">
    <property type="term" value="F:DNA-binding transcription factor activity"/>
    <property type="evidence" value="ECO:0007669"/>
    <property type="project" value="InterPro"/>
</dbReference>
<evidence type="ECO:0000256" key="5">
    <source>
        <dbReference type="ARBA" id="ARBA00023163"/>
    </source>
</evidence>
<keyword evidence="4" id="KW-0238">DNA-binding</keyword>
<reference evidence="9" key="1">
    <citation type="journal article" date="2023" name="Nat. Commun.">
        <title>Diploid and tetraploid genomes of Acorus and the evolution of monocots.</title>
        <authorList>
            <person name="Ma L."/>
            <person name="Liu K.W."/>
            <person name="Li Z."/>
            <person name="Hsiao Y.Y."/>
            <person name="Qi Y."/>
            <person name="Fu T."/>
            <person name="Tang G.D."/>
            <person name="Zhang D."/>
            <person name="Sun W.H."/>
            <person name="Liu D.K."/>
            <person name="Li Y."/>
            <person name="Chen G.Z."/>
            <person name="Liu X.D."/>
            <person name="Liao X.Y."/>
            <person name="Jiang Y.T."/>
            <person name="Yu X."/>
            <person name="Hao Y."/>
            <person name="Huang J."/>
            <person name="Zhao X.W."/>
            <person name="Ke S."/>
            <person name="Chen Y.Y."/>
            <person name="Wu W.L."/>
            <person name="Hsu J.L."/>
            <person name="Lin Y.F."/>
            <person name="Huang M.D."/>
            <person name="Li C.Y."/>
            <person name="Huang L."/>
            <person name="Wang Z.W."/>
            <person name="Zhao X."/>
            <person name="Zhong W.Y."/>
            <person name="Peng D.H."/>
            <person name="Ahmad S."/>
            <person name="Lan S."/>
            <person name="Zhang J.S."/>
            <person name="Tsai W.C."/>
            <person name="Van de Peer Y."/>
            <person name="Liu Z.J."/>
        </authorList>
    </citation>
    <scope>NUCLEOTIDE SEQUENCE</scope>
    <source>
        <strain evidence="9">SCP</strain>
    </source>
</reference>
<evidence type="ECO:0000256" key="6">
    <source>
        <dbReference type="ARBA" id="ARBA00023242"/>
    </source>
</evidence>
<name>A0AAV9AIL5_ACOGR</name>
<dbReference type="Pfam" id="PF02042">
    <property type="entry name" value="RWP-RK"/>
    <property type="match status" value="1"/>
</dbReference>
<evidence type="ECO:0000313" key="9">
    <source>
        <dbReference type="EMBL" id="KAK1263661.1"/>
    </source>
</evidence>
<dbReference type="InterPro" id="IPR044607">
    <property type="entry name" value="RKD-like"/>
</dbReference>
<evidence type="ECO:0000259" key="7">
    <source>
        <dbReference type="PROSITE" id="PS51519"/>
    </source>
</evidence>
<keyword evidence="6" id="KW-0539">Nucleus</keyword>
<dbReference type="InterPro" id="IPR003035">
    <property type="entry name" value="RWP-RK_dom"/>
</dbReference>
<dbReference type="PROSITE" id="PS51519">
    <property type="entry name" value="RWP_RK"/>
    <property type="match status" value="1"/>
</dbReference>
<keyword evidence="3" id="KW-0175">Coiled coil</keyword>
<evidence type="ECO:0000313" key="10">
    <source>
        <dbReference type="Proteomes" id="UP001179952"/>
    </source>
</evidence>
<dbReference type="EMBL" id="JAUJYN010000009">
    <property type="protein sequence ID" value="KAK1263661.1"/>
    <property type="molecule type" value="Genomic_DNA"/>
</dbReference>
<evidence type="ECO:0000256" key="1">
    <source>
        <dbReference type="ARBA" id="ARBA00004049"/>
    </source>
</evidence>